<comment type="caution">
    <text evidence="2">The sequence shown here is derived from an EMBL/GenBank/DDBJ whole genome shotgun (WGS) entry which is preliminary data.</text>
</comment>
<reference evidence="2" key="1">
    <citation type="journal article" date="2022" name="New Phytol.">
        <title>Evolutionary transition to the ectomycorrhizal habit in the genomes of a hyperdiverse lineage of mushroom-forming fungi.</title>
        <authorList>
            <person name="Looney B."/>
            <person name="Miyauchi S."/>
            <person name="Morin E."/>
            <person name="Drula E."/>
            <person name="Courty P.E."/>
            <person name="Kohler A."/>
            <person name="Kuo A."/>
            <person name="LaButti K."/>
            <person name="Pangilinan J."/>
            <person name="Lipzen A."/>
            <person name="Riley R."/>
            <person name="Andreopoulos W."/>
            <person name="He G."/>
            <person name="Johnson J."/>
            <person name="Nolan M."/>
            <person name="Tritt A."/>
            <person name="Barry K.W."/>
            <person name="Grigoriev I.V."/>
            <person name="Nagy L.G."/>
            <person name="Hibbett D."/>
            <person name="Henrissat B."/>
            <person name="Matheny P.B."/>
            <person name="Labbe J."/>
            <person name="Martin F.M."/>
        </authorList>
    </citation>
    <scope>NUCLEOTIDE SEQUENCE</scope>
    <source>
        <strain evidence="2">BPL690</strain>
    </source>
</reference>
<keyword evidence="2" id="KW-0489">Methyltransferase</keyword>
<organism evidence="2 3">
    <name type="scientific">Multifurca ochricompacta</name>
    <dbReference type="NCBI Taxonomy" id="376703"/>
    <lineage>
        <taxon>Eukaryota</taxon>
        <taxon>Fungi</taxon>
        <taxon>Dikarya</taxon>
        <taxon>Basidiomycota</taxon>
        <taxon>Agaricomycotina</taxon>
        <taxon>Agaricomycetes</taxon>
        <taxon>Russulales</taxon>
        <taxon>Russulaceae</taxon>
        <taxon>Multifurca</taxon>
    </lineage>
</organism>
<dbReference type="PANTHER" id="PTHR32026">
    <property type="entry name" value="METHYLTRANSFERASE-LIKE PROTEIN 24"/>
    <property type="match status" value="1"/>
</dbReference>
<dbReference type="InterPro" id="IPR025714">
    <property type="entry name" value="Methyltranfer_dom"/>
</dbReference>
<name>A0AAD4M421_9AGAM</name>
<dbReference type="GO" id="GO:0008168">
    <property type="term" value="F:methyltransferase activity"/>
    <property type="evidence" value="ECO:0007669"/>
    <property type="project" value="UniProtKB-KW"/>
</dbReference>
<dbReference type="GO" id="GO:0032259">
    <property type="term" value="P:methylation"/>
    <property type="evidence" value="ECO:0007669"/>
    <property type="project" value="UniProtKB-KW"/>
</dbReference>
<keyword evidence="3" id="KW-1185">Reference proteome</keyword>
<dbReference type="AlphaFoldDB" id="A0AAD4M421"/>
<dbReference type="Proteomes" id="UP001203297">
    <property type="component" value="Unassembled WGS sequence"/>
</dbReference>
<feature type="domain" description="Methyltransferase" evidence="1">
    <location>
        <begin position="96"/>
        <end position="293"/>
    </location>
</feature>
<dbReference type="PANTHER" id="PTHR32026:SF10">
    <property type="entry name" value="METHYLTRANSFERASE-LIKE PROTEIN 24-RELATED"/>
    <property type="match status" value="1"/>
</dbReference>
<keyword evidence="2" id="KW-0808">Transferase</keyword>
<dbReference type="Pfam" id="PF13383">
    <property type="entry name" value="Methyltransf_22"/>
    <property type="match status" value="1"/>
</dbReference>
<gene>
    <name evidence="2" type="ORF">B0F90DRAFT_1721084</name>
</gene>
<dbReference type="InterPro" id="IPR026913">
    <property type="entry name" value="METTL24"/>
</dbReference>
<evidence type="ECO:0000313" key="3">
    <source>
        <dbReference type="Proteomes" id="UP001203297"/>
    </source>
</evidence>
<accession>A0AAD4M421</accession>
<protein>
    <submittedName>
        <fullName evidence="2">Methyltransferase domain-containing protein</fullName>
    </submittedName>
</protein>
<evidence type="ECO:0000259" key="1">
    <source>
        <dbReference type="Pfam" id="PF13383"/>
    </source>
</evidence>
<dbReference type="EMBL" id="WTXG01000016">
    <property type="protein sequence ID" value="KAI0301031.1"/>
    <property type="molecule type" value="Genomic_DNA"/>
</dbReference>
<sequence>MAPRTLRPLFLATIILVVICLFFWSPSLGSASLYYVDPYSWGGPGAPSLAGRVRDEEMRYMATLKARQGLVEKYGPTKEDIRSYPTVGSYTLWDFFIASFQCPHRVERIGALGDGGKWVCGLDRIAKQKNASSILSTGINGESSFEAALMERAPGCQVWGYDFTVDKFGPEVEESPALKQRAHFRPWGLSGHNAHGPDDQPRYYTLDALMRLNGHSFIDVLKIDIEGAEFATMTAFLAAHKPRSHFSTTTLPIGQLQLELHAWDDYANFTYFHDWWTALEDAGLRPFWTEPNLVYVNYANGAKPHLSEYSFINIRGNHSLVYGPLEG</sequence>
<evidence type="ECO:0000313" key="2">
    <source>
        <dbReference type="EMBL" id="KAI0301031.1"/>
    </source>
</evidence>
<proteinExistence type="predicted"/>